<dbReference type="AlphaFoldDB" id="A0A2P8DS46"/>
<dbReference type="GO" id="GO:0003677">
    <property type="term" value="F:DNA binding"/>
    <property type="evidence" value="ECO:0007669"/>
    <property type="project" value="UniProtKB-KW"/>
</dbReference>
<evidence type="ECO:0000256" key="1">
    <source>
        <dbReference type="ARBA" id="ARBA00023015"/>
    </source>
</evidence>
<evidence type="ECO:0000259" key="4">
    <source>
        <dbReference type="PROSITE" id="PS51077"/>
    </source>
</evidence>
<protein>
    <submittedName>
        <fullName evidence="6">IclR family transcriptional regulator</fullName>
    </submittedName>
</protein>
<dbReference type="PROSITE" id="PS51078">
    <property type="entry name" value="ICLR_ED"/>
    <property type="match status" value="1"/>
</dbReference>
<dbReference type="Proteomes" id="UP000240542">
    <property type="component" value="Unassembled WGS sequence"/>
</dbReference>
<dbReference type="InterPro" id="IPR005471">
    <property type="entry name" value="Tscrpt_reg_IclR_N"/>
</dbReference>
<evidence type="ECO:0000259" key="5">
    <source>
        <dbReference type="PROSITE" id="PS51078"/>
    </source>
</evidence>
<dbReference type="PROSITE" id="PS51077">
    <property type="entry name" value="HTH_ICLR"/>
    <property type="match status" value="1"/>
</dbReference>
<feature type="domain" description="IclR-ED" evidence="5">
    <location>
        <begin position="73"/>
        <end position="249"/>
    </location>
</feature>
<evidence type="ECO:0000256" key="2">
    <source>
        <dbReference type="ARBA" id="ARBA00023125"/>
    </source>
</evidence>
<dbReference type="SUPFAM" id="SSF46785">
    <property type="entry name" value="Winged helix' DNA-binding domain"/>
    <property type="match status" value="1"/>
</dbReference>
<dbReference type="Gene3D" id="1.10.10.10">
    <property type="entry name" value="Winged helix-like DNA-binding domain superfamily/Winged helix DNA-binding domain"/>
    <property type="match status" value="1"/>
</dbReference>
<dbReference type="Pfam" id="PF09339">
    <property type="entry name" value="HTH_IclR"/>
    <property type="match status" value="1"/>
</dbReference>
<dbReference type="InterPro" id="IPR029016">
    <property type="entry name" value="GAF-like_dom_sf"/>
</dbReference>
<dbReference type="Pfam" id="PF01614">
    <property type="entry name" value="IclR_C"/>
    <property type="match status" value="1"/>
</dbReference>
<dbReference type="InterPro" id="IPR050707">
    <property type="entry name" value="HTH_MetabolicPath_Reg"/>
</dbReference>
<dbReference type="PANTHER" id="PTHR30136">
    <property type="entry name" value="HELIX-TURN-HELIX TRANSCRIPTIONAL REGULATOR, ICLR FAMILY"/>
    <property type="match status" value="1"/>
</dbReference>
<feature type="domain" description="HTH iclR-type" evidence="4">
    <location>
        <begin position="11"/>
        <end position="72"/>
    </location>
</feature>
<dbReference type="InterPro" id="IPR036388">
    <property type="entry name" value="WH-like_DNA-bd_sf"/>
</dbReference>
<keyword evidence="7" id="KW-1185">Reference proteome</keyword>
<evidence type="ECO:0000313" key="7">
    <source>
        <dbReference type="Proteomes" id="UP000240542"/>
    </source>
</evidence>
<dbReference type="GO" id="GO:0045892">
    <property type="term" value="P:negative regulation of DNA-templated transcription"/>
    <property type="evidence" value="ECO:0007669"/>
    <property type="project" value="TreeGrafter"/>
</dbReference>
<name>A0A2P8DS46_9ACTN</name>
<dbReference type="PANTHER" id="PTHR30136:SF39">
    <property type="entry name" value="TRANSCRIPTIONAL REGULATORY PROTEIN"/>
    <property type="match status" value="1"/>
</dbReference>
<dbReference type="OrthoDB" id="3734039at2"/>
<keyword evidence="3" id="KW-0804">Transcription</keyword>
<dbReference type="EMBL" id="PYGA01000002">
    <property type="protein sequence ID" value="PSL00044.1"/>
    <property type="molecule type" value="Genomic_DNA"/>
</dbReference>
<dbReference type="SMART" id="SM00346">
    <property type="entry name" value="HTH_ICLR"/>
    <property type="match status" value="1"/>
</dbReference>
<proteinExistence type="predicted"/>
<evidence type="ECO:0000313" key="6">
    <source>
        <dbReference type="EMBL" id="PSL00044.1"/>
    </source>
</evidence>
<dbReference type="Gene3D" id="3.30.450.40">
    <property type="match status" value="1"/>
</dbReference>
<sequence length="267" mass="27540">MVSDDSGDTGVRSVTRALDLLALFDGPDRVFTVRELTDATGLAKTTVLRLVATLELRGLLWNHPDGHVCAGPGLLRWASLGRAAWELPAAARDVMRGLVAETAETANLYVRSATARVCVAKEEGPQNLRHHVPVGQPVPLWAGAASKILLQDGDPALLARVAALAPADTTPEALADQVAAAARDGYAISHGERELGVSGIAAPVRDSEGRVTAAIALGGPTVRFTAECIPGFVSAVAAAGARMSDIGLFPPPGGAAPQDAAPQETED</sequence>
<evidence type="ECO:0000256" key="3">
    <source>
        <dbReference type="ARBA" id="ARBA00023163"/>
    </source>
</evidence>
<accession>A0A2P8DS46</accession>
<dbReference type="InterPro" id="IPR014757">
    <property type="entry name" value="Tscrpt_reg_IclR_C"/>
</dbReference>
<reference evidence="6 7" key="1">
    <citation type="submission" date="2018-03" db="EMBL/GenBank/DDBJ databases">
        <title>Genomic Encyclopedia of Archaeal and Bacterial Type Strains, Phase II (KMG-II): from individual species to whole genera.</title>
        <authorList>
            <person name="Goeker M."/>
        </authorList>
    </citation>
    <scope>NUCLEOTIDE SEQUENCE [LARGE SCALE GENOMIC DNA]</scope>
    <source>
        <strain evidence="6 7">DSM 45312</strain>
    </source>
</reference>
<comment type="caution">
    <text evidence="6">The sequence shown here is derived from an EMBL/GenBank/DDBJ whole genome shotgun (WGS) entry which is preliminary data.</text>
</comment>
<dbReference type="GO" id="GO:0003700">
    <property type="term" value="F:DNA-binding transcription factor activity"/>
    <property type="evidence" value="ECO:0007669"/>
    <property type="project" value="TreeGrafter"/>
</dbReference>
<gene>
    <name evidence="6" type="ORF">CLV63_102170</name>
</gene>
<dbReference type="SUPFAM" id="SSF55781">
    <property type="entry name" value="GAF domain-like"/>
    <property type="match status" value="1"/>
</dbReference>
<dbReference type="InterPro" id="IPR036390">
    <property type="entry name" value="WH_DNA-bd_sf"/>
</dbReference>
<keyword evidence="2" id="KW-0238">DNA-binding</keyword>
<organism evidence="6 7">
    <name type="scientific">Murinocardiopsis flavida</name>
    <dbReference type="NCBI Taxonomy" id="645275"/>
    <lineage>
        <taxon>Bacteria</taxon>
        <taxon>Bacillati</taxon>
        <taxon>Actinomycetota</taxon>
        <taxon>Actinomycetes</taxon>
        <taxon>Streptosporangiales</taxon>
        <taxon>Nocardiopsidaceae</taxon>
        <taxon>Murinocardiopsis</taxon>
    </lineage>
</organism>
<keyword evidence="1" id="KW-0805">Transcription regulation</keyword>